<reference evidence="2" key="1">
    <citation type="submission" date="2011-10" db="EMBL/GenBank/DDBJ databases">
        <title>Provirophages and transpovirons: unique mobilome of giant viruses.</title>
        <authorList>
            <person name="Desnues C."/>
            <person name="LaScola B."/>
            <person name="Yutin N."/>
            <person name="Fournous G."/>
            <person name="Koonin E."/>
            <person name="Raoult D."/>
        </authorList>
    </citation>
    <scope>NUCLEOTIDE SEQUENCE</scope>
    <source>
        <strain evidence="2">Mv13-mv</strain>
    </source>
</reference>
<feature type="transmembrane region" description="Helical" evidence="1">
    <location>
        <begin position="35"/>
        <end position="53"/>
    </location>
</feature>
<keyword evidence="1" id="KW-0472">Membrane</keyword>
<organism evidence="2">
    <name type="scientific">Moumouvirus sp. 'Monve'</name>
    <dbReference type="NCBI Taxonomy" id="1128131"/>
    <lineage>
        <taxon>Viruses</taxon>
        <taxon>Varidnaviria</taxon>
        <taxon>Bamfordvirae</taxon>
        <taxon>Nucleocytoviricota</taxon>
        <taxon>Megaviricetes</taxon>
        <taxon>Imitervirales</taxon>
        <taxon>Mimiviridae</taxon>
        <taxon>Megamimivirinae</taxon>
        <taxon>Moumouvirus</taxon>
    </lineage>
</organism>
<accession>H2ED20</accession>
<proteinExistence type="predicted"/>
<evidence type="ECO:0000313" key="2">
    <source>
        <dbReference type="EMBL" id="AEX62293.1"/>
    </source>
</evidence>
<protein>
    <submittedName>
        <fullName evidence="2">Uncharacterized protein</fullName>
    </submittedName>
</protein>
<name>H2ED20_9VIRU</name>
<keyword evidence="1" id="KW-0812">Transmembrane</keyword>
<evidence type="ECO:0000256" key="1">
    <source>
        <dbReference type="SAM" id="Phobius"/>
    </source>
</evidence>
<keyword evidence="1" id="KW-1133">Transmembrane helix</keyword>
<sequence length="60" mass="6925">MNRISIPVKYLSRSMTNITPKTSQTLLKKRNFDTVAYFAMFTAIYSASIIAMYDSDDDDY</sequence>
<dbReference type="EMBL" id="JN885995">
    <property type="protein sequence ID" value="AEX62293.1"/>
    <property type="molecule type" value="Genomic_DNA"/>
</dbReference>
<gene>
    <name evidence="2" type="ORF">mv_L88</name>
</gene>